<dbReference type="Gene3D" id="3.30.360.10">
    <property type="entry name" value="Dihydrodipicolinate Reductase, domain 2"/>
    <property type="match status" value="1"/>
</dbReference>
<dbReference type="EMBL" id="JQBY01000003">
    <property type="protein sequence ID" value="KRN83232.1"/>
    <property type="molecule type" value="Genomic_DNA"/>
</dbReference>
<organism evidence="3 5">
    <name type="scientific">Pediococcus ethanolidurans</name>
    <dbReference type="NCBI Taxonomy" id="319653"/>
    <lineage>
        <taxon>Bacteria</taxon>
        <taxon>Bacillati</taxon>
        <taxon>Bacillota</taxon>
        <taxon>Bacilli</taxon>
        <taxon>Lactobacillales</taxon>
        <taxon>Lactobacillaceae</taxon>
        <taxon>Pediococcus</taxon>
    </lineage>
</organism>
<dbReference type="SUPFAM" id="SSF51735">
    <property type="entry name" value="NAD(P)-binding Rossmann-fold domains"/>
    <property type="match status" value="1"/>
</dbReference>
<evidence type="ECO:0000313" key="3">
    <source>
        <dbReference type="EMBL" id="KRN83232.1"/>
    </source>
</evidence>
<dbReference type="SUPFAM" id="SSF55347">
    <property type="entry name" value="Glyceraldehyde-3-phosphate dehydrogenase-like, C-terminal domain"/>
    <property type="match status" value="1"/>
</dbReference>
<keyword evidence="6" id="KW-1185">Reference proteome</keyword>
<dbReference type="EMBL" id="FOGK01000004">
    <property type="protein sequence ID" value="SER31521.1"/>
    <property type="molecule type" value="Genomic_DNA"/>
</dbReference>
<evidence type="ECO:0000313" key="6">
    <source>
        <dbReference type="Proteomes" id="UP000182818"/>
    </source>
</evidence>
<dbReference type="PATRIC" id="fig|319653.3.peg.1280"/>
<sequence>MNLAILGAGKIVNDFVTIIDDLPEIDVKAIFGQKKDLPVMEDLQKTAHIDELYTNLDECLASDIDTAYIALPNALHFQFAKAALEAGKNVICEKPFTLNEQQLTELIKLAETKHLILLEAITNQYLANYQQLKADLSQLGHIKVISCNYSQYSSRYDAFRKGTVLPAFNPKLGGGALMDLNIYNIYFIVGLLGAPSNVHYLANVEKHIDTSGILTMNYPQTKVVSIGAKDVDAPVTTTIEGTEGSIVVSGPTNVLDHYTLKLRHQQPKIVDVKVHPHRMFQEFQQFTKVIENHDFEFAAKHLKQDEIVMHVIDQALAESKIKLG</sequence>
<feature type="domain" description="Gfo/Idh/MocA-like oxidoreductase N-terminal" evidence="1">
    <location>
        <begin position="2"/>
        <end position="117"/>
    </location>
</feature>
<evidence type="ECO:0000259" key="1">
    <source>
        <dbReference type="Pfam" id="PF01408"/>
    </source>
</evidence>
<proteinExistence type="predicted"/>
<gene>
    <name evidence="3" type="ORF">IV87_GL001264</name>
    <name evidence="4" type="ORF">SAMN04487973_104112</name>
</gene>
<dbReference type="Gene3D" id="3.40.50.720">
    <property type="entry name" value="NAD(P)-binding Rossmann-like Domain"/>
    <property type="match status" value="1"/>
</dbReference>
<dbReference type="PANTHER" id="PTHR43054">
    <property type="match status" value="1"/>
</dbReference>
<dbReference type="PANTHER" id="PTHR43054:SF1">
    <property type="entry name" value="SCYLLO-INOSITOL 2-DEHYDROGENASE (NADP(+)) IOLU"/>
    <property type="match status" value="1"/>
</dbReference>
<dbReference type="InterPro" id="IPR036291">
    <property type="entry name" value="NAD(P)-bd_dom_sf"/>
</dbReference>
<dbReference type="STRING" id="319653.SAMN04487973_104112"/>
<dbReference type="GeneID" id="76042845"/>
<dbReference type="Proteomes" id="UP000051749">
    <property type="component" value="Unassembled WGS sequence"/>
</dbReference>
<reference evidence="4 6" key="2">
    <citation type="submission" date="2016-10" db="EMBL/GenBank/DDBJ databases">
        <authorList>
            <person name="Varghese N."/>
            <person name="Submissions S."/>
        </authorList>
    </citation>
    <scope>NUCLEOTIDE SEQUENCE [LARGE SCALE GENOMIC DNA]</scope>
    <source>
        <strain evidence="4 6">CGMCC 1.3889</strain>
    </source>
</reference>
<name>A0A0R2K0T5_9LACO</name>
<dbReference type="InterPro" id="IPR000683">
    <property type="entry name" value="Gfo/Idh/MocA-like_OxRdtase_N"/>
</dbReference>
<dbReference type="Proteomes" id="UP000182818">
    <property type="component" value="Unassembled WGS sequence"/>
</dbReference>
<protein>
    <submittedName>
        <fullName evidence="3">Dehydrogenase related protein</fullName>
    </submittedName>
    <submittedName>
        <fullName evidence="4">Predicted dehydrogenase</fullName>
    </submittedName>
</protein>
<dbReference type="GO" id="GO:0000166">
    <property type="term" value="F:nucleotide binding"/>
    <property type="evidence" value="ECO:0007669"/>
    <property type="project" value="InterPro"/>
</dbReference>
<comment type="caution">
    <text evidence="3">The sequence shown here is derived from an EMBL/GenBank/DDBJ whole genome shotgun (WGS) entry which is preliminary data.</text>
</comment>
<accession>A0A0R2K0T5</accession>
<feature type="domain" description="GFO/IDH/MocA-like oxidoreductase" evidence="2">
    <location>
        <begin position="138"/>
        <end position="247"/>
    </location>
</feature>
<dbReference type="RefSeq" id="WP_057805201.1">
    <property type="nucleotide sequence ID" value="NZ_BJYP01000010.1"/>
</dbReference>
<evidence type="ECO:0000259" key="2">
    <source>
        <dbReference type="Pfam" id="PF22725"/>
    </source>
</evidence>
<dbReference type="InterPro" id="IPR055170">
    <property type="entry name" value="GFO_IDH_MocA-like_dom"/>
</dbReference>
<reference evidence="3 5" key="1">
    <citation type="journal article" date="2015" name="Genome Announc.">
        <title>Expanding the biotechnology potential of lactobacilli through comparative genomics of 213 strains and associated genera.</title>
        <authorList>
            <person name="Sun Z."/>
            <person name="Harris H.M."/>
            <person name="McCann A."/>
            <person name="Guo C."/>
            <person name="Argimon S."/>
            <person name="Zhang W."/>
            <person name="Yang X."/>
            <person name="Jeffery I.B."/>
            <person name="Cooney J.C."/>
            <person name="Kagawa T.F."/>
            <person name="Liu W."/>
            <person name="Song Y."/>
            <person name="Salvetti E."/>
            <person name="Wrobel A."/>
            <person name="Rasinkangas P."/>
            <person name="Parkhill J."/>
            <person name="Rea M.C."/>
            <person name="O'Sullivan O."/>
            <person name="Ritari J."/>
            <person name="Douillard F.P."/>
            <person name="Paul Ross R."/>
            <person name="Yang R."/>
            <person name="Briner A.E."/>
            <person name="Felis G.E."/>
            <person name="de Vos W.M."/>
            <person name="Barrangou R."/>
            <person name="Klaenhammer T.R."/>
            <person name="Caufield P.W."/>
            <person name="Cui Y."/>
            <person name="Zhang H."/>
            <person name="O'Toole P.W."/>
        </authorList>
    </citation>
    <scope>NUCLEOTIDE SEQUENCE [LARGE SCALE GENOMIC DNA]</scope>
    <source>
        <strain evidence="3 5">DSM 22301</strain>
    </source>
</reference>
<dbReference type="OrthoDB" id="9815825at2"/>
<dbReference type="AlphaFoldDB" id="A0A0R2K0T5"/>
<dbReference type="Pfam" id="PF22725">
    <property type="entry name" value="GFO_IDH_MocA_C3"/>
    <property type="match status" value="1"/>
</dbReference>
<dbReference type="Pfam" id="PF01408">
    <property type="entry name" value="GFO_IDH_MocA"/>
    <property type="match status" value="1"/>
</dbReference>
<evidence type="ECO:0000313" key="5">
    <source>
        <dbReference type="Proteomes" id="UP000051749"/>
    </source>
</evidence>
<evidence type="ECO:0000313" key="4">
    <source>
        <dbReference type="EMBL" id="SER31521.1"/>
    </source>
</evidence>